<evidence type="ECO:0000256" key="2">
    <source>
        <dbReference type="SAM" id="Phobius"/>
    </source>
</evidence>
<organism evidence="3 4">
    <name type="scientific">Pseudomonas neustonica</name>
    <dbReference type="NCBI Taxonomy" id="2487346"/>
    <lineage>
        <taxon>Bacteria</taxon>
        <taxon>Pseudomonadati</taxon>
        <taxon>Pseudomonadota</taxon>
        <taxon>Gammaproteobacteria</taxon>
        <taxon>Pseudomonadales</taxon>
        <taxon>Pseudomonadaceae</taxon>
        <taxon>Pseudomonas</taxon>
    </lineage>
</organism>
<protein>
    <submittedName>
        <fullName evidence="3">DUF4153 domain-containing protein</fullName>
    </submittedName>
</protein>
<name>A0ABX9XD26_9PSED</name>
<evidence type="ECO:0000256" key="1">
    <source>
        <dbReference type="SAM" id="MobiDB-lite"/>
    </source>
</evidence>
<feature type="transmembrane region" description="Helical" evidence="2">
    <location>
        <begin position="27"/>
        <end position="46"/>
    </location>
</feature>
<keyword evidence="2" id="KW-0812">Transmembrane</keyword>
<feature type="compositionally biased region" description="Polar residues" evidence="1">
    <location>
        <begin position="1"/>
        <end position="12"/>
    </location>
</feature>
<feature type="transmembrane region" description="Helical" evidence="2">
    <location>
        <begin position="307"/>
        <end position="331"/>
    </location>
</feature>
<sequence>MATQQQSRSDNSGLKHRDDTMPGFDRINSLHLMVGSFQAILAYGLYEAADQGVWPATHAAAFIPLFMLMLFFPFAFYCANTAVTVRRWLISFAVAFLAVCIGFYQGVTVSGVPSDGSVLASDWSPSHVQDYLLPAFILGIGLFLLVPALALCQSYRVNYPRWMRSLHQNGQLLLQAALVLGLFWALLATAAALFQLIDLSFVQDLIECSWFSIPLSVLVFSHGVSLAVRNHNVADYLSERVGLLCSWLYPMAAVLAVGFVLSWLAQGLATLLATGHAANLLLWFSTLSLLLLNMATQGGLPTVRNAFWLRWVALLGTLALVPMTLVAAYALGLRIEQYGLTPARIWAAFVNLVLVLMVLGYLLHAVLQVLGAARSCMASTNASAAILVVLGILLMLAGPLDPRRLSVDSQMARLQQDPATDDLAVIGFLARDGGRFGTEALLQLAKQDGEEGSDVARRALLARERLAGSNITKIDVSDVLAGLPTFPVGVSLPSGLHEELAKLTLLANCSADLADVNACLIWKVRLRSDGPDEYVILSRRSDVDYPMGVLWRQDAQGQWDTAGRIDLDAVGCRLENGAQALFDAVTKGQVDVQPKQQRDLMVNGVRIPTTTWMQDSCN</sequence>
<feature type="region of interest" description="Disordered" evidence="1">
    <location>
        <begin position="1"/>
        <end position="20"/>
    </location>
</feature>
<feature type="transmembrane region" description="Helical" evidence="2">
    <location>
        <begin position="209"/>
        <end position="229"/>
    </location>
</feature>
<reference evidence="3 4" key="1">
    <citation type="submission" date="2018-11" db="EMBL/GenBank/DDBJ databases">
        <authorList>
            <person name="Jang G.I."/>
            <person name="Hwang C.Y."/>
        </authorList>
    </citation>
    <scope>NUCLEOTIDE SEQUENCE [LARGE SCALE GENOMIC DNA]</scope>
    <source>
        <strain evidence="3 4">SSM26</strain>
    </source>
</reference>
<feature type="transmembrane region" description="Helical" evidence="2">
    <location>
        <begin position="343"/>
        <end position="370"/>
    </location>
</feature>
<feature type="transmembrane region" description="Helical" evidence="2">
    <location>
        <begin position="277"/>
        <end position="295"/>
    </location>
</feature>
<keyword evidence="2" id="KW-0472">Membrane</keyword>
<dbReference type="EMBL" id="RKKU01000037">
    <property type="protein sequence ID" value="ROZ80837.1"/>
    <property type="molecule type" value="Genomic_DNA"/>
</dbReference>
<feature type="transmembrane region" description="Helical" evidence="2">
    <location>
        <begin position="58"/>
        <end position="77"/>
    </location>
</feature>
<feature type="transmembrane region" description="Helical" evidence="2">
    <location>
        <begin position="382"/>
        <end position="400"/>
    </location>
</feature>
<gene>
    <name evidence="3" type="ORF">EF096_18800</name>
</gene>
<keyword evidence="4" id="KW-1185">Reference proteome</keyword>
<keyword evidence="2" id="KW-1133">Transmembrane helix</keyword>
<proteinExistence type="predicted"/>
<evidence type="ECO:0000313" key="3">
    <source>
        <dbReference type="EMBL" id="ROZ80837.1"/>
    </source>
</evidence>
<feature type="transmembrane region" description="Helical" evidence="2">
    <location>
        <begin position="89"/>
        <end position="111"/>
    </location>
</feature>
<feature type="transmembrane region" description="Helical" evidence="2">
    <location>
        <begin position="172"/>
        <end position="197"/>
    </location>
</feature>
<feature type="transmembrane region" description="Helical" evidence="2">
    <location>
        <begin position="131"/>
        <end position="151"/>
    </location>
</feature>
<evidence type="ECO:0000313" key="4">
    <source>
        <dbReference type="Proteomes" id="UP000275199"/>
    </source>
</evidence>
<dbReference type="Proteomes" id="UP000275199">
    <property type="component" value="Unassembled WGS sequence"/>
</dbReference>
<feature type="transmembrane region" description="Helical" evidence="2">
    <location>
        <begin position="241"/>
        <end position="265"/>
    </location>
</feature>
<comment type="caution">
    <text evidence="3">The sequence shown here is derived from an EMBL/GenBank/DDBJ whole genome shotgun (WGS) entry which is preliminary data.</text>
</comment>
<accession>A0ABX9XD26</accession>